<dbReference type="NCBIfam" id="TIGR01186">
    <property type="entry name" value="proV"/>
    <property type="match status" value="1"/>
</dbReference>
<feature type="domain" description="ABC transporter" evidence="11">
    <location>
        <begin position="2"/>
        <end position="237"/>
    </location>
</feature>
<sequence>MIQFNNVVKTYKDGAPALKGINLEIKAGELVTLIGPSGCGKTTTMKMINRLVEPTSGTILVDGQDISKINPIELRRNIGYVIQHIGLFPHMKIKDNVEIVPRLKKMDKAVYERRTDELMDMVGLDPTQYKNRYPAELSGGQQQRIGVIRAMAAEPSIILMDEPFSALDPISREQLQDELIRLQEEVRKTIVFVSHDMDEALKIADRIVLMQGGEIVQADTPEHIIRRPKNDFVRTFIGEERLNHSEKLVVEDVMLQSPVTVHLTRGLAYGAMLMRQHRVNGLLVIDKNRILKGFVTKDMLEAQFRQEDLTLQDIMRTDIPSVTVGTGVAEAVEIMKEHGVHNLPVIKQGGQLAGLVTNSSLIDALLKQL</sequence>
<feature type="domain" description="CBS" evidence="12">
    <location>
        <begin position="315"/>
        <end position="369"/>
    </location>
</feature>
<dbReference type="InterPro" id="IPR027417">
    <property type="entry name" value="P-loop_NTPase"/>
</dbReference>
<evidence type="ECO:0000256" key="4">
    <source>
        <dbReference type="ARBA" id="ARBA00022741"/>
    </source>
</evidence>
<evidence type="ECO:0000313" key="13">
    <source>
        <dbReference type="EMBL" id="NBC70247.1"/>
    </source>
</evidence>
<reference evidence="13 14" key="1">
    <citation type="submission" date="2020-01" db="EMBL/GenBank/DDBJ databases">
        <title>Paenibacillus soybeanensis sp. nov. isolated from the nodules of soybean (Glycine max(L.) Merr).</title>
        <authorList>
            <person name="Wang H."/>
        </authorList>
    </citation>
    <scope>NUCLEOTIDE SEQUENCE [LARGE SCALE GENOMIC DNA]</scope>
    <source>
        <strain evidence="13 14">DSM 23054</strain>
    </source>
</reference>
<feature type="domain" description="CBS" evidence="12">
    <location>
        <begin position="254"/>
        <end position="311"/>
    </location>
</feature>
<dbReference type="GO" id="GO:0016887">
    <property type="term" value="F:ATP hydrolysis activity"/>
    <property type="evidence" value="ECO:0007669"/>
    <property type="project" value="UniProtKB-UniRule"/>
</dbReference>
<keyword evidence="4 10" id="KW-0547">Nucleotide-binding</keyword>
<dbReference type="GO" id="GO:0031460">
    <property type="term" value="P:glycine betaine transport"/>
    <property type="evidence" value="ECO:0007669"/>
    <property type="project" value="InterPro"/>
</dbReference>
<keyword evidence="3" id="KW-0677">Repeat</keyword>
<dbReference type="Gene3D" id="3.40.50.300">
    <property type="entry name" value="P-loop containing nucleotide triphosphate hydrolases"/>
    <property type="match status" value="1"/>
</dbReference>
<dbReference type="PROSITE" id="PS51371">
    <property type="entry name" value="CBS"/>
    <property type="match status" value="2"/>
</dbReference>
<evidence type="ECO:0000256" key="5">
    <source>
        <dbReference type="ARBA" id="ARBA00022840"/>
    </source>
</evidence>
<accession>A0A7X5BZ18</accession>
<dbReference type="AlphaFoldDB" id="A0A7X5BZ18"/>
<protein>
    <recommendedName>
        <fullName evidence="10">Quaternary amine transport ATP-binding protein</fullName>
        <ecNumber evidence="10">7.6.2.9</ecNumber>
    </recommendedName>
</protein>
<dbReference type="Proteomes" id="UP000558113">
    <property type="component" value="Unassembled WGS sequence"/>
</dbReference>
<dbReference type="PROSITE" id="PS50893">
    <property type="entry name" value="ABC_TRANSPORTER_2"/>
    <property type="match status" value="1"/>
</dbReference>
<evidence type="ECO:0000256" key="2">
    <source>
        <dbReference type="ARBA" id="ARBA00022448"/>
    </source>
</evidence>
<dbReference type="InterPro" id="IPR017871">
    <property type="entry name" value="ABC_transporter-like_CS"/>
</dbReference>
<keyword evidence="14" id="KW-1185">Reference proteome</keyword>
<comment type="subcellular location">
    <subcellularLocation>
        <location evidence="10">Cell inner membrane</location>
        <topology evidence="10">Peripheral membrane protein</topology>
    </subcellularLocation>
</comment>
<dbReference type="FunFam" id="3.40.50.300:FF:000425">
    <property type="entry name" value="Probable ABC transporter, ATP-binding subunit"/>
    <property type="match status" value="1"/>
</dbReference>
<evidence type="ECO:0000259" key="11">
    <source>
        <dbReference type="PROSITE" id="PS50893"/>
    </source>
</evidence>
<evidence type="ECO:0000256" key="3">
    <source>
        <dbReference type="ARBA" id="ARBA00022737"/>
    </source>
</evidence>
<comment type="catalytic activity">
    <reaction evidence="7">
        <text>a quaternary ammonium(out) + ATP + H2O = a quaternary ammonium(in) + ADP + phosphate + H(+)</text>
        <dbReference type="Rhea" id="RHEA:11036"/>
        <dbReference type="ChEBI" id="CHEBI:15377"/>
        <dbReference type="ChEBI" id="CHEBI:15378"/>
        <dbReference type="ChEBI" id="CHEBI:30616"/>
        <dbReference type="ChEBI" id="CHEBI:35267"/>
        <dbReference type="ChEBI" id="CHEBI:43474"/>
        <dbReference type="ChEBI" id="CHEBI:456216"/>
        <dbReference type="EC" id="7.6.2.9"/>
    </reaction>
</comment>
<dbReference type="SUPFAM" id="SSF52540">
    <property type="entry name" value="P-loop containing nucleoside triphosphate hydrolases"/>
    <property type="match status" value="1"/>
</dbReference>
<dbReference type="InterPro" id="IPR003439">
    <property type="entry name" value="ABC_transporter-like_ATP-bd"/>
</dbReference>
<dbReference type="SUPFAM" id="SSF54631">
    <property type="entry name" value="CBS-domain pair"/>
    <property type="match status" value="1"/>
</dbReference>
<dbReference type="RefSeq" id="WP_161698964.1">
    <property type="nucleotide sequence ID" value="NZ_JAAAMU010000006.1"/>
</dbReference>
<evidence type="ECO:0000256" key="9">
    <source>
        <dbReference type="PROSITE-ProRule" id="PRU00703"/>
    </source>
</evidence>
<dbReference type="GO" id="GO:0005524">
    <property type="term" value="F:ATP binding"/>
    <property type="evidence" value="ECO:0007669"/>
    <property type="project" value="UniProtKB-UniRule"/>
</dbReference>
<evidence type="ECO:0000259" key="12">
    <source>
        <dbReference type="PROSITE" id="PS51371"/>
    </source>
</evidence>
<evidence type="ECO:0000256" key="6">
    <source>
        <dbReference type="ARBA" id="ARBA00023122"/>
    </source>
</evidence>
<evidence type="ECO:0000313" key="14">
    <source>
        <dbReference type="Proteomes" id="UP000558113"/>
    </source>
</evidence>
<keyword evidence="5 10" id="KW-0067">ATP-binding</keyword>
<dbReference type="InterPro" id="IPR005892">
    <property type="entry name" value="Gly-betaine_transp_ATP-bd"/>
</dbReference>
<dbReference type="PANTHER" id="PTHR43117:SF4">
    <property type="entry name" value="OSMOPROTECTANT IMPORT ATP-BINDING PROTEIN OSMV"/>
    <property type="match status" value="1"/>
</dbReference>
<dbReference type="SMART" id="SM00382">
    <property type="entry name" value="AAA"/>
    <property type="match status" value="1"/>
</dbReference>
<keyword evidence="10" id="KW-1003">Cell membrane</keyword>
<dbReference type="GO" id="GO:0005886">
    <property type="term" value="C:plasma membrane"/>
    <property type="evidence" value="ECO:0007669"/>
    <property type="project" value="UniProtKB-SubCell"/>
</dbReference>
<dbReference type="PROSITE" id="PS00211">
    <property type="entry name" value="ABC_TRANSPORTER_1"/>
    <property type="match status" value="1"/>
</dbReference>
<keyword evidence="10" id="KW-0472">Membrane</keyword>
<comment type="subunit">
    <text evidence="8">The complex is composed of two ATP-binding proteins (OpuCA), two transmembrane proteins (OpuCB and OpuCD) and a solute-binding protein (OpuCC).</text>
</comment>
<dbReference type="EC" id="7.6.2.9" evidence="10"/>
<evidence type="ECO:0000256" key="8">
    <source>
        <dbReference type="ARBA" id="ARBA00063934"/>
    </source>
</evidence>
<evidence type="ECO:0000256" key="10">
    <source>
        <dbReference type="RuleBase" id="RU369116"/>
    </source>
</evidence>
<name>A0A7X5BZ18_9BACL</name>
<dbReference type="InterPro" id="IPR000644">
    <property type="entry name" value="CBS_dom"/>
</dbReference>
<organism evidence="13 14">
    <name type="scientific">Paenibacillus sacheonensis</name>
    <dbReference type="NCBI Taxonomy" id="742054"/>
    <lineage>
        <taxon>Bacteria</taxon>
        <taxon>Bacillati</taxon>
        <taxon>Bacillota</taxon>
        <taxon>Bacilli</taxon>
        <taxon>Bacillales</taxon>
        <taxon>Paenibacillaceae</taxon>
        <taxon>Paenibacillus</taxon>
    </lineage>
</organism>
<dbReference type="GO" id="GO:0015418">
    <property type="term" value="F:ABC-type quaternary ammonium compound transporting activity"/>
    <property type="evidence" value="ECO:0007669"/>
    <property type="project" value="UniProtKB-EC"/>
</dbReference>
<dbReference type="EMBL" id="JAAAMU010000006">
    <property type="protein sequence ID" value="NBC70247.1"/>
    <property type="molecule type" value="Genomic_DNA"/>
</dbReference>
<keyword evidence="2 10" id="KW-0813">Transport</keyword>
<dbReference type="GO" id="GO:0006865">
    <property type="term" value="P:amino acid transport"/>
    <property type="evidence" value="ECO:0007669"/>
    <property type="project" value="UniProtKB-UniRule"/>
</dbReference>
<comment type="similarity">
    <text evidence="1 10">Belongs to the ABC transporter superfamily.</text>
</comment>
<evidence type="ECO:0000256" key="1">
    <source>
        <dbReference type="ARBA" id="ARBA00005417"/>
    </source>
</evidence>
<evidence type="ECO:0000256" key="7">
    <source>
        <dbReference type="ARBA" id="ARBA00052482"/>
    </source>
</evidence>
<dbReference type="SMART" id="SM00116">
    <property type="entry name" value="CBS"/>
    <property type="match status" value="2"/>
</dbReference>
<comment type="caution">
    <text evidence="13">The sequence shown here is derived from an EMBL/GenBank/DDBJ whole genome shotgun (WGS) entry which is preliminary data.</text>
</comment>
<comment type="subunit">
    <text evidence="10">The complex is probably composed of two ATP-binding proteins, two transmembrane proteins and a solute-binding protein.</text>
</comment>
<keyword evidence="10" id="KW-0997">Cell inner membrane</keyword>
<dbReference type="Pfam" id="PF00571">
    <property type="entry name" value="CBS"/>
    <property type="match status" value="2"/>
</dbReference>
<keyword evidence="6 9" id="KW-0129">CBS domain</keyword>
<dbReference type="OrthoDB" id="9802264at2"/>
<dbReference type="PANTHER" id="PTHR43117">
    <property type="entry name" value="OSMOPROTECTANT IMPORT ATP-BINDING PROTEIN OSMV"/>
    <property type="match status" value="1"/>
</dbReference>
<dbReference type="Pfam" id="PF00005">
    <property type="entry name" value="ABC_tran"/>
    <property type="match status" value="1"/>
</dbReference>
<dbReference type="Gene3D" id="3.10.580.10">
    <property type="entry name" value="CBS-domain"/>
    <property type="match status" value="1"/>
</dbReference>
<gene>
    <name evidence="13" type="ORF">GT003_14705</name>
</gene>
<proteinExistence type="inferred from homology"/>
<dbReference type="InterPro" id="IPR046342">
    <property type="entry name" value="CBS_dom_sf"/>
</dbReference>
<dbReference type="InterPro" id="IPR003593">
    <property type="entry name" value="AAA+_ATPase"/>
</dbReference>